<comment type="caution">
    <text evidence="4">The sequence shown here is derived from an EMBL/GenBank/DDBJ whole genome shotgun (WGS) entry which is preliminary data.</text>
</comment>
<feature type="domain" description="VanZ-like" evidence="3">
    <location>
        <begin position="53"/>
        <end position="151"/>
    </location>
</feature>
<dbReference type="PANTHER" id="PTHR36834:SF1">
    <property type="entry name" value="INTEGRAL MEMBRANE PROTEIN"/>
    <property type="match status" value="1"/>
</dbReference>
<dbReference type="InterPro" id="IPR006976">
    <property type="entry name" value="VanZ-like"/>
</dbReference>
<dbReference type="Pfam" id="PF04892">
    <property type="entry name" value="VanZ"/>
    <property type="match status" value="1"/>
</dbReference>
<dbReference type="RefSeq" id="WP_196152998.1">
    <property type="nucleotide sequence ID" value="NZ_JADMLG010000017.1"/>
</dbReference>
<keyword evidence="5" id="KW-1185">Reference proteome</keyword>
<proteinExistence type="predicted"/>
<feature type="compositionally biased region" description="Basic and acidic residues" evidence="1">
    <location>
        <begin position="181"/>
        <end position="196"/>
    </location>
</feature>
<keyword evidence="2" id="KW-1133">Transmembrane helix</keyword>
<name>A0A931IHI6_9NOCA</name>
<evidence type="ECO:0000256" key="2">
    <source>
        <dbReference type="SAM" id="Phobius"/>
    </source>
</evidence>
<keyword evidence="2" id="KW-0812">Transmembrane</keyword>
<feature type="region of interest" description="Disordered" evidence="1">
    <location>
        <begin position="160"/>
        <end position="196"/>
    </location>
</feature>
<keyword evidence="2" id="KW-0472">Membrane</keyword>
<dbReference type="Proteomes" id="UP000655751">
    <property type="component" value="Unassembled WGS sequence"/>
</dbReference>
<dbReference type="PANTHER" id="PTHR36834">
    <property type="entry name" value="MEMBRANE PROTEIN-RELATED"/>
    <property type="match status" value="1"/>
</dbReference>
<reference evidence="4" key="1">
    <citation type="submission" date="2020-11" db="EMBL/GenBank/DDBJ databases">
        <title>Nocardia NEAU-351.nov., a novel actinomycete isolated from the cow dung.</title>
        <authorList>
            <person name="Zhang X."/>
        </authorList>
    </citation>
    <scope>NUCLEOTIDE SEQUENCE</scope>
    <source>
        <strain evidence="4">NEAU-351</strain>
    </source>
</reference>
<dbReference type="AlphaFoldDB" id="A0A931IHI6"/>
<evidence type="ECO:0000313" key="5">
    <source>
        <dbReference type="Proteomes" id="UP000655751"/>
    </source>
</evidence>
<dbReference type="InterPro" id="IPR053150">
    <property type="entry name" value="Teicoplanin_resist-assoc"/>
</dbReference>
<accession>A0A931IHI6</accession>
<sequence length="196" mass="21381">MERTWETWGAVVIAAVAVLPVAALAAWWLGRRRGWRPALCEVGIVVGTAPWLWMILTPTGTGRSLNLVPLRDLTEVLAENRTVEQLGGNLLVFAALGFLLPVRHPWFAHSHRILLTGAAASIAVETAQFALAIGRHTSVDDVLLNAVGAWSACQLSRPLWAPSPERDRPPPVKRVAVGEVSHPRELEVPTVPKPRE</sequence>
<evidence type="ECO:0000256" key="1">
    <source>
        <dbReference type="SAM" id="MobiDB-lite"/>
    </source>
</evidence>
<protein>
    <submittedName>
        <fullName evidence="4">VanZ family protein</fullName>
    </submittedName>
</protein>
<evidence type="ECO:0000259" key="3">
    <source>
        <dbReference type="Pfam" id="PF04892"/>
    </source>
</evidence>
<evidence type="ECO:0000313" key="4">
    <source>
        <dbReference type="EMBL" id="MBH0780688.1"/>
    </source>
</evidence>
<gene>
    <name evidence="4" type="ORF">IT779_30910</name>
</gene>
<organism evidence="4 5">
    <name type="scientific">Nocardia bovistercoris</name>
    <dbReference type="NCBI Taxonomy" id="2785916"/>
    <lineage>
        <taxon>Bacteria</taxon>
        <taxon>Bacillati</taxon>
        <taxon>Actinomycetota</taxon>
        <taxon>Actinomycetes</taxon>
        <taxon>Mycobacteriales</taxon>
        <taxon>Nocardiaceae</taxon>
        <taxon>Nocardia</taxon>
    </lineage>
</organism>
<feature type="transmembrane region" description="Helical" evidence="2">
    <location>
        <begin position="6"/>
        <end position="29"/>
    </location>
</feature>
<dbReference type="EMBL" id="JADMLG010000017">
    <property type="protein sequence ID" value="MBH0780688.1"/>
    <property type="molecule type" value="Genomic_DNA"/>
</dbReference>